<gene>
    <name evidence="10" type="ORF">DYB30_010316</name>
    <name evidence="11" type="ORF">DYB31_008155</name>
    <name evidence="9" type="ORF">DYB36_008627</name>
</gene>
<sequence length="170" mass="19481">MYMVNCGSLDNMSNKRKEEALPAGFFDDPLADAKARKLNVKEEVAKAQELEWQEFQSFVAAVEKEEASEENVKTAAEEAEEGEAMEKLQHLQYLNRVRKTILRVTKADDSDIKDEDTAELEHDDNVDTPADIVAHVMEKRAALELKRKALEDAANEDEDDDLLDWRVKRW</sequence>
<protein>
    <recommendedName>
        <fullName evidence="8">ZNF380 coiled-coil domain-containing protein</fullName>
    </recommendedName>
</protein>
<keyword evidence="5" id="KW-0862">Zinc</keyword>
<keyword evidence="3" id="KW-0479">Metal-binding</keyword>
<dbReference type="EMBL" id="QUSZ01007576">
    <property type="protein sequence ID" value="RHY02180.1"/>
    <property type="molecule type" value="Genomic_DNA"/>
</dbReference>
<evidence type="ECO:0000313" key="12">
    <source>
        <dbReference type="Proteomes" id="UP000265427"/>
    </source>
</evidence>
<evidence type="ECO:0000256" key="1">
    <source>
        <dbReference type="ARBA" id="ARBA00004324"/>
    </source>
</evidence>
<reference evidence="12 13" key="1">
    <citation type="submission" date="2018-08" db="EMBL/GenBank/DDBJ databases">
        <title>Aphanomyces genome sequencing and annotation.</title>
        <authorList>
            <person name="Minardi D."/>
            <person name="Oidtmann B."/>
            <person name="Van Der Giezen M."/>
            <person name="Studholme D.J."/>
        </authorList>
    </citation>
    <scope>NUCLEOTIDE SEQUENCE [LARGE SCALE GENOMIC DNA]</scope>
    <source>
        <strain evidence="11 13">197901</strain>
        <strain evidence="10 14">D2</strain>
        <strain evidence="9 12">Kv</strain>
    </source>
</reference>
<keyword evidence="7" id="KW-0175">Coiled coil</keyword>
<dbReference type="Pfam" id="PF23406">
    <property type="entry name" value="ZNF380_CC"/>
    <property type="match status" value="1"/>
</dbReference>
<dbReference type="Proteomes" id="UP000265427">
    <property type="component" value="Unassembled WGS sequence"/>
</dbReference>
<dbReference type="EMBL" id="QUTE01009012">
    <property type="protein sequence ID" value="RHZ21301.1"/>
    <property type="molecule type" value="Genomic_DNA"/>
</dbReference>
<dbReference type="GO" id="GO:0005681">
    <property type="term" value="C:spliceosomal complex"/>
    <property type="evidence" value="ECO:0007669"/>
    <property type="project" value="InterPro"/>
</dbReference>
<evidence type="ECO:0000256" key="5">
    <source>
        <dbReference type="ARBA" id="ARBA00022833"/>
    </source>
</evidence>
<proteinExistence type="predicted"/>
<evidence type="ECO:0000256" key="3">
    <source>
        <dbReference type="ARBA" id="ARBA00022723"/>
    </source>
</evidence>
<evidence type="ECO:0000313" key="13">
    <source>
        <dbReference type="Proteomes" id="UP000266196"/>
    </source>
</evidence>
<dbReference type="GO" id="GO:0003676">
    <property type="term" value="F:nucleic acid binding"/>
    <property type="evidence" value="ECO:0007669"/>
    <property type="project" value="InterPro"/>
</dbReference>
<evidence type="ECO:0000313" key="9">
    <source>
        <dbReference type="EMBL" id="RHY02180.1"/>
    </source>
</evidence>
<dbReference type="PANTHER" id="PTHR13278:SF0">
    <property type="entry name" value="ZINC FINGER PROTEIN 830"/>
    <property type="match status" value="1"/>
</dbReference>
<dbReference type="GO" id="GO:0033314">
    <property type="term" value="P:mitotic DNA replication checkpoint signaling"/>
    <property type="evidence" value="ECO:0007669"/>
    <property type="project" value="TreeGrafter"/>
</dbReference>
<evidence type="ECO:0000256" key="4">
    <source>
        <dbReference type="ARBA" id="ARBA00022771"/>
    </source>
</evidence>
<accession>A0A397CB00</accession>
<name>A0A397CB00_APHAT</name>
<evidence type="ECO:0000259" key="8">
    <source>
        <dbReference type="Pfam" id="PF23406"/>
    </source>
</evidence>
<keyword evidence="2" id="KW-0217">Developmental protein</keyword>
<evidence type="ECO:0000313" key="10">
    <source>
        <dbReference type="EMBL" id="RHY40150.1"/>
    </source>
</evidence>
<feature type="coiled-coil region" evidence="7">
    <location>
        <begin position="133"/>
        <end position="160"/>
    </location>
</feature>
<dbReference type="PANTHER" id="PTHR13278">
    <property type="entry name" value="ZINC FINGER PROTEIN 830"/>
    <property type="match status" value="1"/>
</dbReference>
<dbReference type="InterPro" id="IPR059039">
    <property type="entry name" value="ZNF380_CC"/>
</dbReference>
<evidence type="ECO:0000313" key="14">
    <source>
        <dbReference type="Proteomes" id="UP000266643"/>
    </source>
</evidence>
<dbReference type="VEuPathDB" id="FungiDB:H257_07818"/>
<keyword evidence="4" id="KW-0863">Zinc-finger</keyword>
<keyword evidence="6" id="KW-0539">Nucleus</keyword>
<organism evidence="10 14">
    <name type="scientific">Aphanomyces astaci</name>
    <name type="common">Crayfish plague agent</name>
    <dbReference type="NCBI Taxonomy" id="112090"/>
    <lineage>
        <taxon>Eukaryota</taxon>
        <taxon>Sar</taxon>
        <taxon>Stramenopiles</taxon>
        <taxon>Oomycota</taxon>
        <taxon>Saprolegniomycetes</taxon>
        <taxon>Saprolegniales</taxon>
        <taxon>Verrucalvaceae</taxon>
        <taxon>Aphanomyces</taxon>
    </lineage>
</organism>
<evidence type="ECO:0000256" key="7">
    <source>
        <dbReference type="SAM" id="Coils"/>
    </source>
</evidence>
<dbReference type="Proteomes" id="UP000266643">
    <property type="component" value="Unassembled WGS sequence"/>
</dbReference>
<feature type="domain" description="ZNF380 coiled-coil" evidence="8">
    <location>
        <begin position="21"/>
        <end position="97"/>
    </location>
</feature>
<dbReference type="EMBL" id="QUTD01011323">
    <property type="protein sequence ID" value="RHY40150.1"/>
    <property type="molecule type" value="Genomic_DNA"/>
</dbReference>
<dbReference type="AlphaFoldDB" id="A0A397CB00"/>
<evidence type="ECO:0000256" key="6">
    <source>
        <dbReference type="ARBA" id="ARBA00023242"/>
    </source>
</evidence>
<dbReference type="Proteomes" id="UP000266196">
    <property type="component" value="Unassembled WGS sequence"/>
</dbReference>
<comment type="caution">
    <text evidence="10">The sequence shown here is derived from an EMBL/GenBank/DDBJ whole genome shotgun (WGS) entry which is preliminary data.</text>
</comment>
<dbReference type="GO" id="GO:0033260">
    <property type="term" value="P:nuclear DNA replication"/>
    <property type="evidence" value="ECO:0007669"/>
    <property type="project" value="TreeGrafter"/>
</dbReference>
<comment type="subcellular location">
    <subcellularLocation>
        <location evidence="1">Nucleus speckle</location>
    </subcellularLocation>
</comment>
<dbReference type="GO" id="GO:0008270">
    <property type="term" value="F:zinc ion binding"/>
    <property type="evidence" value="ECO:0007669"/>
    <property type="project" value="UniProtKB-KW"/>
</dbReference>
<evidence type="ECO:0000313" key="11">
    <source>
        <dbReference type="EMBL" id="RHZ21301.1"/>
    </source>
</evidence>
<evidence type="ECO:0000256" key="2">
    <source>
        <dbReference type="ARBA" id="ARBA00022473"/>
    </source>
</evidence>
<dbReference type="InterPro" id="IPR040050">
    <property type="entry name" value="ZNF830-like"/>
</dbReference>
<dbReference type="GO" id="GO:0044773">
    <property type="term" value="P:mitotic DNA damage checkpoint signaling"/>
    <property type="evidence" value="ECO:0007669"/>
    <property type="project" value="TreeGrafter"/>
</dbReference>